<feature type="compositionally biased region" description="Basic and acidic residues" evidence="1">
    <location>
        <begin position="534"/>
        <end position="547"/>
    </location>
</feature>
<organism evidence="2 3">
    <name type="scientific">Aureobasidium melanogenum</name>
    <name type="common">Aureobasidium pullulans var. melanogenum</name>
    <dbReference type="NCBI Taxonomy" id="46634"/>
    <lineage>
        <taxon>Eukaryota</taxon>
        <taxon>Fungi</taxon>
        <taxon>Dikarya</taxon>
        <taxon>Ascomycota</taxon>
        <taxon>Pezizomycotina</taxon>
        <taxon>Dothideomycetes</taxon>
        <taxon>Dothideomycetidae</taxon>
        <taxon>Dothideales</taxon>
        <taxon>Saccotheciaceae</taxon>
        <taxon>Aureobasidium</taxon>
    </lineage>
</organism>
<evidence type="ECO:0000313" key="2">
    <source>
        <dbReference type="EMBL" id="KAG9991670.1"/>
    </source>
</evidence>
<reference evidence="2" key="2">
    <citation type="submission" date="2021-08" db="EMBL/GenBank/DDBJ databases">
        <authorList>
            <person name="Gostincar C."/>
            <person name="Sun X."/>
            <person name="Song Z."/>
            <person name="Gunde-Cimerman N."/>
        </authorList>
    </citation>
    <scope>NUCLEOTIDE SEQUENCE</scope>
    <source>
        <strain evidence="2">EXF-9298</strain>
    </source>
</reference>
<feature type="non-terminal residue" evidence="2">
    <location>
        <position position="554"/>
    </location>
</feature>
<comment type="caution">
    <text evidence="2">The sequence shown here is derived from an EMBL/GenBank/DDBJ whole genome shotgun (WGS) entry which is preliminary data.</text>
</comment>
<accession>A0A9P8G5B4</accession>
<keyword evidence="3" id="KW-1185">Reference proteome</keyword>
<evidence type="ECO:0000313" key="3">
    <source>
        <dbReference type="Proteomes" id="UP000729357"/>
    </source>
</evidence>
<proteinExistence type="predicted"/>
<reference evidence="2" key="1">
    <citation type="journal article" date="2021" name="J Fungi (Basel)">
        <title>Virulence traits and population genomics of the black yeast Aureobasidium melanogenum.</title>
        <authorList>
            <person name="Cernosa A."/>
            <person name="Sun X."/>
            <person name="Gostincar C."/>
            <person name="Fang C."/>
            <person name="Gunde-Cimerman N."/>
            <person name="Song Z."/>
        </authorList>
    </citation>
    <scope>NUCLEOTIDE SEQUENCE</scope>
    <source>
        <strain evidence="2">EXF-9298</strain>
    </source>
</reference>
<protein>
    <submittedName>
        <fullName evidence="2">Uncharacterized protein</fullName>
    </submittedName>
</protein>
<dbReference type="AlphaFoldDB" id="A0A9P8G5B4"/>
<dbReference type="EMBL" id="JAHFXS010000001">
    <property type="protein sequence ID" value="KAG9991670.1"/>
    <property type="molecule type" value="Genomic_DNA"/>
</dbReference>
<evidence type="ECO:0000256" key="1">
    <source>
        <dbReference type="SAM" id="MobiDB-lite"/>
    </source>
</evidence>
<name>A0A9P8G5B4_AURME</name>
<gene>
    <name evidence="2" type="ORF">KCU98_g266</name>
</gene>
<feature type="region of interest" description="Disordered" evidence="1">
    <location>
        <begin position="534"/>
        <end position="554"/>
    </location>
</feature>
<sequence length="554" mass="63759">MLHQSLVDAFAPKAPPEHLNTRLLKNALSLPPSPDVSKLIAAALPLSGRSKVMGRYLQKAIMTRTTRLGPSDELIPILNCIPSEKFDRVIFLATQKFVKVLSDHTVDRNECIKRLICWLDDLLLFRPSIFKPDSSCALLLYPFLASRFTIAELGPHLSFFPPADAAITVLQNWIKPSILENPRHQTLQAIQSQPRYATLHYNLHQRFTADTAPRIYSTPMDCDIPYLDLLIGPLLTEQLFQHAKPYLIRLNQRYVNVASQMAKVAIQIGEEPGDLFQVLKHYKSPVWTYYFFAKLTWNDVHIPYPVAVDLMRYFINIRRVQWALDVFKRSQGRQGLSGIPELLFALIDSRSIRRSEVMFDLLNLPDYSNSLPMNLRSVAKNPLSQERVQLVHHVAYAVAKSPRITSRMAFRRVCDCLNYLEDRGAPLSSLMSRALVYSGVTRPLREGLWLSTEKFQWILPYVRRLEGDEVADSLDEAAFTLRSENLESNGALMKPLEDMERKADQIDWEYRKQFGHVSHRWKRTTVPYKLGADNRTRRDQARQDHFSTRVGTCR</sequence>
<dbReference type="Proteomes" id="UP000729357">
    <property type="component" value="Unassembled WGS sequence"/>
</dbReference>